<dbReference type="GO" id="GO:0005524">
    <property type="term" value="F:ATP binding"/>
    <property type="evidence" value="ECO:0007669"/>
    <property type="project" value="InterPro"/>
</dbReference>
<dbReference type="Proteomes" id="UP001336250">
    <property type="component" value="Unassembled WGS sequence"/>
</dbReference>
<organism evidence="3 4">
    <name type="scientific">Aquincola agrisoli</name>
    <dbReference type="NCBI Taxonomy" id="3119538"/>
    <lineage>
        <taxon>Bacteria</taxon>
        <taxon>Pseudomonadati</taxon>
        <taxon>Pseudomonadota</taxon>
        <taxon>Betaproteobacteria</taxon>
        <taxon>Burkholderiales</taxon>
        <taxon>Sphaerotilaceae</taxon>
        <taxon>Aquincola</taxon>
    </lineage>
</organism>
<name>A0AAW9QB76_9BURK</name>
<dbReference type="Pfam" id="PF18301">
    <property type="entry name" value="preATP-grasp_3"/>
    <property type="match status" value="1"/>
</dbReference>
<keyword evidence="4" id="KW-1185">Reference proteome</keyword>
<proteinExistence type="predicted"/>
<evidence type="ECO:0000259" key="2">
    <source>
        <dbReference type="Pfam" id="PF18301"/>
    </source>
</evidence>
<dbReference type="Gene3D" id="3.30.470.20">
    <property type="entry name" value="ATP-grasp fold, B domain"/>
    <property type="match status" value="1"/>
</dbReference>
<dbReference type="Gene3D" id="3.40.50.11770">
    <property type="match status" value="1"/>
</dbReference>
<dbReference type="InterPro" id="IPR024710">
    <property type="entry name" value="MfnD"/>
</dbReference>
<dbReference type="SUPFAM" id="SSF56059">
    <property type="entry name" value="Glutathione synthetase ATP-binding domain-like"/>
    <property type="match status" value="1"/>
</dbReference>
<dbReference type="Gene3D" id="2.30.36.100">
    <property type="match status" value="1"/>
</dbReference>
<reference evidence="3 4" key="1">
    <citation type="submission" date="2024-02" db="EMBL/GenBank/DDBJ databases">
        <title>Genome sequence of Aquincola sp. MAHUQ-54.</title>
        <authorList>
            <person name="Huq M.A."/>
        </authorList>
    </citation>
    <scope>NUCLEOTIDE SEQUENCE [LARGE SCALE GENOMIC DNA]</scope>
    <source>
        <strain evidence="3 4">MAHUQ-54</strain>
    </source>
</reference>
<dbReference type="GO" id="GO:0046872">
    <property type="term" value="F:metal ion binding"/>
    <property type="evidence" value="ECO:0007669"/>
    <property type="project" value="InterPro"/>
</dbReference>
<dbReference type="InterPro" id="IPR040803">
    <property type="entry name" value="MfnD_preATP-grasp"/>
</dbReference>
<evidence type="ECO:0000259" key="1">
    <source>
        <dbReference type="Pfam" id="PF02655"/>
    </source>
</evidence>
<gene>
    <name evidence="3" type="ORF">V4F39_03480</name>
</gene>
<dbReference type="PIRSF" id="PIRSF016766">
    <property type="entry name" value="UCP016766_ATPgrasp"/>
    <property type="match status" value="1"/>
</dbReference>
<accession>A0AAW9QB76</accession>
<feature type="domain" description="Tyramine--L-glutamate ligase pre ATP-grasp" evidence="2">
    <location>
        <begin position="58"/>
        <end position="119"/>
    </location>
</feature>
<dbReference type="InterPro" id="IPR003806">
    <property type="entry name" value="ATP-grasp_PylC-type"/>
</dbReference>
<dbReference type="Pfam" id="PF02655">
    <property type="entry name" value="ATP-grasp_3"/>
    <property type="match status" value="1"/>
</dbReference>
<feature type="domain" description="ATP-grasp fold PylC-type" evidence="1">
    <location>
        <begin position="122"/>
        <end position="282"/>
    </location>
</feature>
<evidence type="ECO:0000313" key="3">
    <source>
        <dbReference type="EMBL" id="MEF7612959.1"/>
    </source>
</evidence>
<dbReference type="EMBL" id="JAZIBG010000009">
    <property type="protein sequence ID" value="MEF7612959.1"/>
    <property type="molecule type" value="Genomic_DNA"/>
</dbReference>
<dbReference type="RefSeq" id="WP_332287871.1">
    <property type="nucleotide sequence ID" value="NZ_JAZIBG010000009.1"/>
</dbReference>
<protein>
    <submittedName>
        <fullName evidence="3">ATP-grasp domain-containing protein</fullName>
    </submittedName>
</protein>
<sequence>MKRVFVFEYLTGGGDAGMAEAGEALLQQGRAMRDAVVADLLEVPGVQVSAAVCEQAARLPPGAASAWARPGESAAAFVAREAAAHDLAWVIAPETGGLLAQLSRRVDPARWLGCDTAAIEVASSKRATLQRLAQAGIATPLAFGDEARRWVVKPDDGAGTVDTRVHGHVGAAEQDHARRLRAGQPSTLEPWVEGEALSLSLLCEPGRADLLSVNCQQVDVDVAGRVSFDGVRINALPGAESLVRIADAVARALPGLRGFVGIDLVWHRLRGPVVIEVNPRVTCAYEGLSAALDRSIAAEVLAAHVREPACA</sequence>
<dbReference type="AlphaFoldDB" id="A0AAW9QB76"/>
<evidence type="ECO:0000313" key="4">
    <source>
        <dbReference type="Proteomes" id="UP001336250"/>
    </source>
</evidence>
<comment type="caution">
    <text evidence="3">The sequence shown here is derived from an EMBL/GenBank/DDBJ whole genome shotgun (WGS) entry which is preliminary data.</text>
</comment>